<dbReference type="AlphaFoldDB" id="A0A833YJ38"/>
<evidence type="ECO:0000313" key="3">
    <source>
        <dbReference type="Proteomes" id="UP000664940"/>
    </source>
</evidence>
<feature type="compositionally biased region" description="Polar residues" evidence="1">
    <location>
        <begin position="113"/>
        <end position="123"/>
    </location>
</feature>
<evidence type="ECO:0000313" key="2">
    <source>
        <dbReference type="EMBL" id="KAF6075032.1"/>
    </source>
</evidence>
<dbReference type="Proteomes" id="UP000664940">
    <property type="component" value="Unassembled WGS sequence"/>
</dbReference>
<sequence length="178" mass="19225">MGSFRVVFMEVSSSSQTRGPRGRKLLDLGSPEMRIRELGHAGGVTNHDARTSAEKRREETTAVLGRCRVERSWRMEEEERRPRRGGPRAGASVGRPGTRGSRGPAPGARSCDESGQLQGQTPGFRNAEMTPDSSGEAWAVRCGGGGRRGRESAGCGRGRSREEAGSQRRRGRACQADS</sequence>
<accession>A0A833YJ38</accession>
<proteinExistence type="predicted"/>
<feature type="region of interest" description="Disordered" evidence="1">
    <location>
        <begin position="1"/>
        <end position="178"/>
    </location>
</feature>
<reference evidence="2 3" key="1">
    <citation type="journal article" date="2020" name="Nature">
        <title>Six reference-quality genomes reveal evolution of bat adaptations.</title>
        <authorList>
            <person name="Jebb D."/>
            <person name="Huang Z."/>
            <person name="Pippel M."/>
            <person name="Hughes G.M."/>
            <person name="Lavrichenko K."/>
            <person name="Devanna P."/>
            <person name="Winkler S."/>
            <person name="Jermiin L.S."/>
            <person name="Skirmuntt E.C."/>
            <person name="Katzourakis A."/>
            <person name="Burkitt-Gray L."/>
            <person name="Ray D.A."/>
            <person name="Sullivan K.A.M."/>
            <person name="Roscito J.G."/>
            <person name="Kirilenko B.M."/>
            <person name="Davalos L.M."/>
            <person name="Corthals A.P."/>
            <person name="Power M.L."/>
            <person name="Jones G."/>
            <person name="Ransome R.D."/>
            <person name="Dechmann D.K.N."/>
            <person name="Locatelli A.G."/>
            <person name="Puechmaille S.J."/>
            <person name="Fedrigo O."/>
            <person name="Jarvis E.D."/>
            <person name="Hiller M."/>
            <person name="Vernes S.C."/>
            <person name="Myers E.W."/>
            <person name="Teeling E.C."/>
        </authorList>
    </citation>
    <scope>NUCLEOTIDE SEQUENCE [LARGE SCALE GENOMIC DNA]</scope>
    <source>
        <strain evidence="2">Bat1K_MPI-CBG_1</strain>
    </source>
</reference>
<feature type="compositionally biased region" description="Basic and acidic residues" evidence="1">
    <location>
        <begin position="67"/>
        <end position="81"/>
    </location>
</feature>
<organism evidence="2 3">
    <name type="scientific">Phyllostomus discolor</name>
    <name type="common">pale spear-nosed bat</name>
    <dbReference type="NCBI Taxonomy" id="89673"/>
    <lineage>
        <taxon>Eukaryota</taxon>
        <taxon>Metazoa</taxon>
        <taxon>Chordata</taxon>
        <taxon>Craniata</taxon>
        <taxon>Vertebrata</taxon>
        <taxon>Euteleostomi</taxon>
        <taxon>Mammalia</taxon>
        <taxon>Eutheria</taxon>
        <taxon>Laurasiatheria</taxon>
        <taxon>Chiroptera</taxon>
        <taxon>Yangochiroptera</taxon>
        <taxon>Phyllostomidae</taxon>
        <taxon>Phyllostominae</taxon>
        <taxon>Phyllostomus</taxon>
    </lineage>
</organism>
<evidence type="ECO:0000256" key="1">
    <source>
        <dbReference type="SAM" id="MobiDB-lite"/>
    </source>
</evidence>
<feature type="compositionally biased region" description="Basic and acidic residues" evidence="1">
    <location>
        <begin position="47"/>
        <end position="60"/>
    </location>
</feature>
<name>A0A833YJ38_9CHIR</name>
<protein>
    <submittedName>
        <fullName evidence="2">Uncharacterized protein</fullName>
    </submittedName>
</protein>
<dbReference type="EMBL" id="JABVXQ010000015">
    <property type="protein sequence ID" value="KAF6075032.1"/>
    <property type="molecule type" value="Genomic_DNA"/>
</dbReference>
<comment type="caution">
    <text evidence="2">The sequence shown here is derived from an EMBL/GenBank/DDBJ whole genome shotgun (WGS) entry which is preliminary data.</text>
</comment>
<gene>
    <name evidence="2" type="ORF">HJG60_009432</name>
</gene>